<sequence length="267" mass="29883">MTMGAWGPGLFSDDTACDVRDEYREMLEDGLDDDEATQWMLDAYADALDDPDEATSVWLALAVTQSKLGRLDPRVRERAVAAIDKGADLARWSETPRLAAKRRDVLDKARAQLTGPQPQREKVRPPSRHVTDLQPGDVLSYRAVNGNLVLLRVAHIDDERHSVAPVLVALDFTGTRMPPQPELDSLADKSSTPFRLDGSRLPPWASTSWRVAVFKRIDYDTAGFQRAGRTTARPGDPDFRTSTYDSWQQLPHELERNLTDAPATFEQ</sequence>
<reference evidence="2 3" key="1">
    <citation type="submission" date="2018-09" db="EMBL/GenBank/DDBJ databases">
        <title>Micromonospora sp. nov. MS1-9, isolated from a root of Musa sp.</title>
        <authorList>
            <person name="Kuncharoen N."/>
            <person name="Kudo T."/>
            <person name="Ohkuma M."/>
            <person name="Yuki M."/>
            <person name="Tanasupawat S."/>
        </authorList>
    </citation>
    <scope>NUCLEOTIDE SEQUENCE [LARGE SCALE GENOMIC DNA]</scope>
    <source>
        <strain evidence="2 3">NGC1-4</strain>
    </source>
</reference>
<accession>A0ABX9R770</accession>
<proteinExistence type="predicted"/>
<name>A0ABX9R770_9ACTN</name>
<keyword evidence="3" id="KW-1185">Reference proteome</keyword>
<comment type="caution">
    <text evidence="2">The sequence shown here is derived from an EMBL/GenBank/DDBJ whole genome shotgun (WGS) entry which is preliminary data.</text>
</comment>
<dbReference type="EMBL" id="RAZS01000005">
    <property type="protein sequence ID" value="RKN18958.1"/>
    <property type="molecule type" value="Genomic_DNA"/>
</dbReference>
<organism evidence="2 3">
    <name type="scientific">Micromonospora musae</name>
    <dbReference type="NCBI Taxonomy" id="1894970"/>
    <lineage>
        <taxon>Bacteria</taxon>
        <taxon>Bacillati</taxon>
        <taxon>Actinomycetota</taxon>
        <taxon>Actinomycetes</taxon>
        <taxon>Micromonosporales</taxon>
        <taxon>Micromonosporaceae</taxon>
        <taxon>Micromonospora</taxon>
    </lineage>
</organism>
<evidence type="ECO:0000256" key="1">
    <source>
        <dbReference type="SAM" id="MobiDB-lite"/>
    </source>
</evidence>
<evidence type="ECO:0000313" key="3">
    <source>
        <dbReference type="Proteomes" id="UP000271548"/>
    </source>
</evidence>
<feature type="region of interest" description="Disordered" evidence="1">
    <location>
        <begin position="110"/>
        <end position="132"/>
    </location>
</feature>
<gene>
    <name evidence="2" type="ORF">D7147_16285</name>
</gene>
<evidence type="ECO:0008006" key="4">
    <source>
        <dbReference type="Google" id="ProtNLM"/>
    </source>
</evidence>
<evidence type="ECO:0000313" key="2">
    <source>
        <dbReference type="EMBL" id="RKN18958.1"/>
    </source>
</evidence>
<dbReference type="Proteomes" id="UP000271548">
    <property type="component" value="Unassembled WGS sequence"/>
</dbReference>
<protein>
    <recommendedName>
        <fullName evidence="4">DUF4259 domain-containing protein</fullName>
    </recommendedName>
</protein>